<reference evidence="2 3" key="1">
    <citation type="submission" date="2018-06" db="EMBL/GenBank/DDBJ databases">
        <title>Draft genome sequence of Burkholderia reimsis strain BE51 isolated from a French agricultural soil.</title>
        <authorList>
            <person name="Esmaeel Q."/>
        </authorList>
    </citation>
    <scope>NUCLEOTIDE SEQUENCE [LARGE SCALE GENOMIC DNA]</scope>
    <source>
        <strain evidence="2 3">BE51</strain>
    </source>
</reference>
<proteinExistence type="predicted"/>
<protein>
    <recommendedName>
        <fullName evidence="4">TagK domain-containing protein</fullName>
    </recommendedName>
</protein>
<evidence type="ECO:0000313" key="2">
    <source>
        <dbReference type="EMBL" id="RBB31331.1"/>
    </source>
</evidence>
<feature type="compositionally biased region" description="Basic and acidic residues" evidence="1">
    <location>
        <begin position="58"/>
        <end position="69"/>
    </location>
</feature>
<evidence type="ECO:0008006" key="4">
    <source>
        <dbReference type="Google" id="ProtNLM"/>
    </source>
</evidence>
<accession>A0A365QHQ0</accession>
<dbReference type="NCBIfam" id="NF033419">
    <property type="entry name" value="T6SS_TagK_dom"/>
    <property type="match status" value="1"/>
</dbReference>
<dbReference type="InterPro" id="IPR047914">
    <property type="entry name" value="TagK-like_C"/>
</dbReference>
<dbReference type="Proteomes" id="UP000252458">
    <property type="component" value="Unassembled WGS sequence"/>
</dbReference>
<feature type="region of interest" description="Disordered" evidence="1">
    <location>
        <begin position="22"/>
        <end position="75"/>
    </location>
</feature>
<feature type="region of interest" description="Disordered" evidence="1">
    <location>
        <begin position="207"/>
        <end position="239"/>
    </location>
</feature>
<evidence type="ECO:0000256" key="1">
    <source>
        <dbReference type="SAM" id="MobiDB-lite"/>
    </source>
</evidence>
<dbReference type="AlphaFoldDB" id="A0A365QHQ0"/>
<feature type="region of interest" description="Disordered" evidence="1">
    <location>
        <begin position="126"/>
        <end position="156"/>
    </location>
</feature>
<comment type="caution">
    <text evidence="2">The sequence shown here is derived from an EMBL/GenBank/DDBJ whole genome shotgun (WGS) entry which is preliminary data.</text>
</comment>
<dbReference type="EMBL" id="QMFZ01000094">
    <property type="protein sequence ID" value="RBB31331.1"/>
    <property type="molecule type" value="Genomic_DNA"/>
</dbReference>
<keyword evidence="3" id="KW-1185">Reference proteome</keyword>
<sequence>MDGSPRLVFKMRASCHRTPPMRSLRLPWRQRQPDVARTEPVLRDGNGRRTASIPESDLPAREAPDRSPGDDAVFGLIGIGSMDSAEANAHTRVSAPTGDADSADALVDALHAQYWRALTDPHASLTDSWAPQVDEPSAHAATQDAPDEWHAQDAHRESASIEALLSGERTLEDVFGRLEGDLALEEASVPEVLRLFAPPEFHAADARRAPALPPALTRREHHALSVDSPLTAPTRENDA</sequence>
<evidence type="ECO:0000313" key="3">
    <source>
        <dbReference type="Proteomes" id="UP000252458"/>
    </source>
</evidence>
<feature type="compositionally biased region" description="Basic and acidic residues" evidence="1">
    <location>
        <begin position="31"/>
        <end position="47"/>
    </location>
</feature>
<name>A0A365QHQ0_9BURK</name>
<gene>
    <name evidence="2" type="ORF">DPV79_41280</name>
</gene>
<feature type="compositionally biased region" description="Basic and acidic residues" evidence="1">
    <location>
        <begin position="147"/>
        <end position="156"/>
    </location>
</feature>
<organism evidence="2 3">
    <name type="scientific">Burkholderia reimsis</name>
    <dbReference type="NCBI Taxonomy" id="2234132"/>
    <lineage>
        <taxon>Bacteria</taxon>
        <taxon>Pseudomonadati</taxon>
        <taxon>Pseudomonadota</taxon>
        <taxon>Betaproteobacteria</taxon>
        <taxon>Burkholderiales</taxon>
        <taxon>Burkholderiaceae</taxon>
        <taxon>Burkholderia</taxon>
    </lineage>
</organism>